<dbReference type="SUPFAM" id="SSF48452">
    <property type="entry name" value="TPR-like"/>
    <property type="match status" value="1"/>
</dbReference>
<dbReference type="Pfam" id="PF14559">
    <property type="entry name" value="TPR_19"/>
    <property type="match status" value="1"/>
</dbReference>
<dbReference type="Proteomes" id="UP001631957">
    <property type="component" value="Unassembled WGS sequence"/>
</dbReference>
<organism evidence="1 2">
    <name type="scientific">Streptomyces niveiscabiei</name>
    <dbReference type="NCBI Taxonomy" id="164115"/>
    <lineage>
        <taxon>Bacteria</taxon>
        <taxon>Bacillati</taxon>
        <taxon>Actinomycetota</taxon>
        <taxon>Actinomycetes</taxon>
        <taxon>Kitasatosporales</taxon>
        <taxon>Streptomycetaceae</taxon>
        <taxon>Streptomyces</taxon>
    </lineage>
</organism>
<dbReference type="InterPro" id="IPR011990">
    <property type="entry name" value="TPR-like_helical_dom_sf"/>
</dbReference>
<comment type="caution">
    <text evidence="1">The sequence shown here is derived from an EMBL/GenBank/DDBJ whole genome shotgun (WGS) entry which is preliminary data.</text>
</comment>
<reference evidence="1 2" key="1">
    <citation type="submission" date="2024-12" db="EMBL/GenBank/DDBJ databases">
        <title>Forecasting of Potato common scab and diversities of Pathogenic streptomyces spp. in china.</title>
        <authorList>
            <person name="Handique U."/>
            <person name="Wu J."/>
        </authorList>
    </citation>
    <scope>NUCLEOTIDE SEQUENCE [LARGE SCALE GENOMIC DNA]</scope>
    <source>
        <strain evidence="1 2">ZRIMU1530</strain>
    </source>
</reference>
<proteinExistence type="predicted"/>
<sequence length="328" mass="35332">MPNRTVSAGVGLARVLAHCGGDPAAALRHLTSAIASAPSDPEPYAVLAELWRDRPAELTELARNDSSLATVLAQSYISFLKGDMDEAALALGSVTGARPDIAWAEAPWFGDARFLDAVSAEAMAEAAMRTMDYGHDLDTDSTRQRFRPWFHAIEMISTRRPLPEALAKMAILLRACGLTDASFALCDRADAVERSMLTEVVRAGTWRRLGDPEQTAAAFERALALDPANWSLHLDLADVRAEQGDFTAAVRLTAQGLRHEPTELTLRAADAAYRTRLTGSPVALAELLELAPDLPNTPYRNTLIDHACAGPSLPADLIAAARRIQNTA</sequence>
<gene>
    <name evidence="1" type="ORF">ACKI18_41410</name>
</gene>
<dbReference type="Gene3D" id="1.25.40.10">
    <property type="entry name" value="Tetratricopeptide repeat domain"/>
    <property type="match status" value="1"/>
</dbReference>
<protein>
    <submittedName>
        <fullName evidence="1">Tetratricopeptide repeat protein</fullName>
    </submittedName>
</protein>
<name>A0ABW9I449_9ACTN</name>
<dbReference type="RefSeq" id="WP_409123440.1">
    <property type="nucleotide sequence ID" value="NZ_JBJVNI010000032.1"/>
</dbReference>
<accession>A0ABW9I449</accession>
<evidence type="ECO:0000313" key="2">
    <source>
        <dbReference type="Proteomes" id="UP001631957"/>
    </source>
</evidence>
<dbReference type="EMBL" id="JBJVNI010000032">
    <property type="protein sequence ID" value="MFM9615129.1"/>
    <property type="molecule type" value="Genomic_DNA"/>
</dbReference>
<evidence type="ECO:0000313" key="1">
    <source>
        <dbReference type="EMBL" id="MFM9615129.1"/>
    </source>
</evidence>
<keyword evidence="2" id="KW-1185">Reference proteome</keyword>